<feature type="chain" id="PRO_5042911378" description="Secreted protein" evidence="1">
    <location>
        <begin position="17"/>
        <end position="96"/>
    </location>
</feature>
<keyword evidence="1" id="KW-0732">Signal</keyword>
<reference evidence="2 3" key="1">
    <citation type="journal article" date="2023" name="G3 (Bethesda)">
        <title>A haplotype-resolved chromosome-scale genome for Quercus rubra L. provides insights into the genetics of adaptive traits for red oak species.</title>
        <authorList>
            <person name="Kapoor B."/>
            <person name="Jenkins J."/>
            <person name="Schmutz J."/>
            <person name="Zhebentyayeva T."/>
            <person name="Kuelheim C."/>
            <person name="Coggeshall M."/>
            <person name="Heim C."/>
            <person name="Lasky J.R."/>
            <person name="Leites L."/>
            <person name="Islam-Faridi N."/>
            <person name="Romero-Severson J."/>
            <person name="DeLeo V.L."/>
            <person name="Lucas S.M."/>
            <person name="Lazic D."/>
            <person name="Gailing O."/>
            <person name="Carlson J."/>
            <person name="Staton M."/>
        </authorList>
    </citation>
    <scope>NUCLEOTIDE SEQUENCE [LARGE SCALE GENOMIC DNA]</scope>
    <source>
        <strain evidence="2">Pseudo-F2</strain>
    </source>
</reference>
<evidence type="ECO:0000313" key="3">
    <source>
        <dbReference type="Proteomes" id="UP001324115"/>
    </source>
</evidence>
<accession>A0AAN7INM4</accession>
<evidence type="ECO:0008006" key="4">
    <source>
        <dbReference type="Google" id="ProtNLM"/>
    </source>
</evidence>
<keyword evidence="3" id="KW-1185">Reference proteome</keyword>
<gene>
    <name evidence="2" type="ORF">RGQ29_029138</name>
</gene>
<proteinExistence type="predicted"/>
<dbReference type="Proteomes" id="UP001324115">
    <property type="component" value="Unassembled WGS sequence"/>
</dbReference>
<organism evidence="2 3">
    <name type="scientific">Quercus rubra</name>
    <name type="common">Northern red oak</name>
    <name type="synonym">Quercus borealis</name>
    <dbReference type="NCBI Taxonomy" id="3512"/>
    <lineage>
        <taxon>Eukaryota</taxon>
        <taxon>Viridiplantae</taxon>
        <taxon>Streptophyta</taxon>
        <taxon>Embryophyta</taxon>
        <taxon>Tracheophyta</taxon>
        <taxon>Spermatophyta</taxon>
        <taxon>Magnoliopsida</taxon>
        <taxon>eudicotyledons</taxon>
        <taxon>Gunneridae</taxon>
        <taxon>Pentapetalae</taxon>
        <taxon>rosids</taxon>
        <taxon>fabids</taxon>
        <taxon>Fagales</taxon>
        <taxon>Fagaceae</taxon>
        <taxon>Quercus</taxon>
    </lineage>
</organism>
<evidence type="ECO:0000256" key="1">
    <source>
        <dbReference type="SAM" id="SignalP"/>
    </source>
</evidence>
<dbReference type="EMBL" id="JAXUIC010000008">
    <property type="protein sequence ID" value="KAK4579352.1"/>
    <property type="molecule type" value="Genomic_DNA"/>
</dbReference>
<sequence length="96" mass="10922">MVLGLYCLDCITRALCFLFASLNEECLVGFYFKKQGITSMCFYGSCPSQVSKCTWGFYVSNLWSRGTTIGLLPSCCCQRLHSFLNARESWWLCISL</sequence>
<dbReference type="AlphaFoldDB" id="A0AAN7INM4"/>
<name>A0AAN7INM4_QUERU</name>
<evidence type="ECO:0000313" key="2">
    <source>
        <dbReference type="EMBL" id="KAK4579352.1"/>
    </source>
</evidence>
<feature type="signal peptide" evidence="1">
    <location>
        <begin position="1"/>
        <end position="16"/>
    </location>
</feature>
<comment type="caution">
    <text evidence="2">The sequence shown here is derived from an EMBL/GenBank/DDBJ whole genome shotgun (WGS) entry which is preliminary data.</text>
</comment>
<protein>
    <recommendedName>
        <fullName evidence="4">Secreted protein</fullName>
    </recommendedName>
</protein>